<dbReference type="Gene3D" id="1.10.300.10">
    <property type="entry name" value="Adenylosuccinate Synthetase, subunit A, domain 2"/>
    <property type="match status" value="1"/>
</dbReference>
<dbReference type="InterPro" id="IPR018220">
    <property type="entry name" value="Adenylosuccin_syn_GTP-bd"/>
</dbReference>
<dbReference type="SMART" id="SM00788">
    <property type="entry name" value="Adenylsucc_synt"/>
    <property type="match status" value="1"/>
</dbReference>
<feature type="active site" evidence="9">
    <location>
        <position position="136"/>
    </location>
</feature>
<keyword evidence="5 8" id="KW-0658">Purine biosynthesis</keyword>
<dbReference type="InterPro" id="IPR042111">
    <property type="entry name" value="Adenylosuccinate_synth_dom3"/>
</dbReference>
<dbReference type="HAMAP" id="MF_00011">
    <property type="entry name" value="Adenylosucc_synth"/>
    <property type="match status" value="1"/>
</dbReference>
<feature type="binding site" description="in other chain" evidence="8">
    <location>
        <position position="220"/>
    </location>
    <ligand>
        <name>IMP</name>
        <dbReference type="ChEBI" id="CHEBI:58053"/>
        <note>ligand shared between dimeric partners</note>
    </ligand>
</feature>
<keyword evidence="4 8" id="KW-0547">Nucleotide-binding</keyword>
<evidence type="ECO:0000313" key="12">
    <source>
        <dbReference type="Proteomes" id="UP000736328"/>
    </source>
</evidence>
<feature type="binding site" evidence="8">
    <location>
        <begin position="410"/>
        <end position="412"/>
    </location>
    <ligand>
        <name>GTP</name>
        <dbReference type="ChEBI" id="CHEBI:37565"/>
    </ligand>
</feature>
<sequence length="424" mass="45908">MCIVGAQWGDEGKGKIVDLLAQKADIVARYQGGANAGHTVKVNKKEFVLHLIPSGIVHPGKLCLIGSGVVIDPQSLLEEMEYLKKRGISVKGRLLISGGAHLTMPYHKLIDSARESRAGGAIGTTHRGIGPTYADKAYRSGLKMIDLLNPELFARNLKRNLEEKNFILQKYYGLKKTDYPQLLARYRAYARILKPYITDVSGLLNRKISQGQKVLFEGAQGTFLDVDFGTYPFVTSSSTIAGGACTGLGIGPDKVGRVIIVAKAYTTRVGHGPFPTEFNEKMSGFLRAKAGDEVGRTTGRPRRCGWLDAVMLKRAAQLNGAGELALTKLDILDGFKEIKIAAAYSFKGKKISGYPQSSAELAGCRPQYLTLPGWDKPTAGLRSYSDLPTNAKKYIGAIEKLAGAKASIISVGSERQATILRGKF</sequence>
<protein>
    <recommendedName>
        <fullName evidence="8 10">Adenylosuccinate synthetase</fullName>
        <shortName evidence="8">AMPSase</shortName>
        <shortName evidence="8">AdSS</shortName>
        <ecNumber evidence="8 10">6.3.4.4</ecNumber>
    </recommendedName>
    <alternativeName>
        <fullName evidence="8">IMP--aspartate ligase</fullName>
    </alternativeName>
</protein>
<dbReference type="NCBIfam" id="NF002223">
    <property type="entry name" value="PRK01117.1"/>
    <property type="match status" value="1"/>
</dbReference>
<feature type="binding site" description="in other chain" evidence="8">
    <location>
        <position position="235"/>
    </location>
    <ligand>
        <name>IMP</name>
        <dbReference type="ChEBI" id="CHEBI:58053"/>
        <note>ligand shared between dimeric partners</note>
    </ligand>
</feature>
<evidence type="ECO:0000313" key="11">
    <source>
        <dbReference type="EMBL" id="MBI4726974.1"/>
    </source>
</evidence>
<comment type="pathway">
    <text evidence="8 10">Purine metabolism; AMP biosynthesis via de novo pathway; AMP from IMP: step 1/2.</text>
</comment>
<dbReference type="EC" id="6.3.4.4" evidence="8 10"/>
<dbReference type="InterPro" id="IPR042110">
    <property type="entry name" value="Adenylosuccinate_synth_dom2"/>
</dbReference>
<keyword evidence="2 8" id="KW-0436">Ligase</keyword>
<feature type="active site" description="Proton acceptor" evidence="8">
    <location>
        <position position="10"/>
    </location>
</feature>
<evidence type="ECO:0000256" key="7">
    <source>
        <dbReference type="ARBA" id="ARBA00023134"/>
    </source>
</evidence>
<proteinExistence type="inferred from homology"/>
<feature type="binding site" evidence="8">
    <location>
        <position position="139"/>
    </location>
    <ligand>
        <name>IMP</name>
        <dbReference type="ChEBI" id="CHEBI:58053"/>
        <note>ligand shared between dimeric partners</note>
    </ligand>
</feature>
<dbReference type="AlphaFoldDB" id="A0A933IB27"/>
<accession>A0A933IB27</accession>
<evidence type="ECO:0000256" key="4">
    <source>
        <dbReference type="ARBA" id="ARBA00022741"/>
    </source>
</evidence>
<dbReference type="PANTHER" id="PTHR11846:SF0">
    <property type="entry name" value="ADENYLOSUCCINATE SYNTHETASE"/>
    <property type="match status" value="1"/>
</dbReference>
<feature type="binding site" evidence="8">
    <location>
        <position position="302"/>
    </location>
    <ligand>
        <name>GTP</name>
        <dbReference type="ChEBI" id="CHEBI:37565"/>
    </ligand>
</feature>
<dbReference type="GO" id="GO:0005737">
    <property type="term" value="C:cytoplasm"/>
    <property type="evidence" value="ECO:0007669"/>
    <property type="project" value="UniProtKB-SubCell"/>
</dbReference>
<dbReference type="GO" id="GO:0046040">
    <property type="term" value="P:IMP metabolic process"/>
    <property type="evidence" value="ECO:0007669"/>
    <property type="project" value="TreeGrafter"/>
</dbReference>
<keyword evidence="3 8" id="KW-0479">Metal-binding</keyword>
<dbReference type="Proteomes" id="UP000736328">
    <property type="component" value="Unassembled WGS sequence"/>
</dbReference>
<name>A0A933IB27_UNCT6</name>
<feature type="binding site" description="in other chain" evidence="8">
    <location>
        <position position="125"/>
    </location>
    <ligand>
        <name>IMP</name>
        <dbReference type="ChEBI" id="CHEBI:58053"/>
        <note>ligand shared between dimeric partners</note>
    </ligand>
</feature>
<dbReference type="EMBL" id="JACQXR010000092">
    <property type="protein sequence ID" value="MBI4726974.1"/>
    <property type="molecule type" value="Genomic_DNA"/>
</dbReference>
<dbReference type="FunFam" id="3.90.170.10:FF:000001">
    <property type="entry name" value="Adenylosuccinate synthetase"/>
    <property type="match status" value="1"/>
</dbReference>
<dbReference type="InterPro" id="IPR033128">
    <property type="entry name" value="Adenylosuccin_syn_Lys_AS"/>
</dbReference>
<evidence type="ECO:0000256" key="2">
    <source>
        <dbReference type="ARBA" id="ARBA00022598"/>
    </source>
</evidence>
<comment type="function">
    <text evidence="8">Plays an important role in the de novo pathway of purine nucleotide biosynthesis. Catalyzes the first committed step in the biosynthesis of AMP from IMP.</text>
</comment>
<dbReference type="InterPro" id="IPR001114">
    <property type="entry name" value="Adenylosuccinate_synthetase"/>
</dbReference>
<feature type="binding site" description="in other chain" evidence="8">
    <location>
        <position position="300"/>
    </location>
    <ligand>
        <name>IMP</name>
        <dbReference type="ChEBI" id="CHEBI:58053"/>
        <note>ligand shared between dimeric partners</note>
    </ligand>
</feature>
<feature type="active site" description="Proton donor" evidence="8">
    <location>
        <position position="38"/>
    </location>
</feature>
<keyword evidence="7 8" id="KW-0342">GTP-binding</keyword>
<organism evidence="11 12">
    <name type="scientific">candidate division TA06 bacterium</name>
    <dbReference type="NCBI Taxonomy" id="2250710"/>
    <lineage>
        <taxon>Bacteria</taxon>
        <taxon>Bacteria division TA06</taxon>
    </lineage>
</organism>
<dbReference type="Gene3D" id="3.90.170.10">
    <property type="entry name" value="Adenylosuccinate Synthetase, subunit A, domain 3"/>
    <property type="match status" value="1"/>
</dbReference>
<dbReference type="PANTHER" id="PTHR11846">
    <property type="entry name" value="ADENYLOSUCCINATE SYNTHETASE"/>
    <property type="match status" value="1"/>
</dbReference>
<dbReference type="SUPFAM" id="SSF52540">
    <property type="entry name" value="P-loop containing nucleoside triphosphate hydrolases"/>
    <property type="match status" value="1"/>
</dbReference>
<comment type="subunit">
    <text evidence="1 8">Homodimer.</text>
</comment>
<dbReference type="Pfam" id="PF00709">
    <property type="entry name" value="Adenylsucc_synt"/>
    <property type="match status" value="1"/>
</dbReference>
<dbReference type="PROSITE" id="PS00513">
    <property type="entry name" value="ADENYLOSUCCIN_SYN_2"/>
    <property type="match status" value="1"/>
</dbReference>
<dbReference type="GO" id="GO:0005525">
    <property type="term" value="F:GTP binding"/>
    <property type="evidence" value="ECO:0007669"/>
    <property type="project" value="UniProtKB-UniRule"/>
</dbReference>
<gene>
    <name evidence="8" type="primary">purA</name>
    <name evidence="11" type="ORF">HY768_07085</name>
</gene>
<evidence type="ECO:0000256" key="1">
    <source>
        <dbReference type="ARBA" id="ARBA00011738"/>
    </source>
</evidence>
<evidence type="ECO:0000256" key="6">
    <source>
        <dbReference type="ARBA" id="ARBA00022842"/>
    </source>
</evidence>
<dbReference type="FunFam" id="1.10.300.10:FF:000001">
    <property type="entry name" value="Adenylosuccinate synthetase"/>
    <property type="match status" value="1"/>
</dbReference>
<dbReference type="GO" id="GO:0044208">
    <property type="term" value="P:'de novo' AMP biosynthetic process"/>
    <property type="evidence" value="ECO:0007669"/>
    <property type="project" value="UniProtKB-UniRule"/>
</dbReference>
<dbReference type="InterPro" id="IPR027417">
    <property type="entry name" value="P-loop_NTPase"/>
</dbReference>
<dbReference type="PROSITE" id="PS01266">
    <property type="entry name" value="ADENYLOSUCCIN_SYN_1"/>
    <property type="match status" value="1"/>
</dbReference>
<feature type="binding site" evidence="8">
    <location>
        <position position="10"/>
    </location>
    <ligand>
        <name>Mg(2+)</name>
        <dbReference type="ChEBI" id="CHEBI:18420"/>
    </ligand>
</feature>
<keyword evidence="6 8" id="KW-0460">Magnesium</keyword>
<reference evidence="11" key="1">
    <citation type="submission" date="2020-07" db="EMBL/GenBank/DDBJ databases">
        <title>Huge and variable diversity of episymbiotic CPR bacteria and DPANN archaea in groundwater ecosystems.</title>
        <authorList>
            <person name="He C.Y."/>
            <person name="Keren R."/>
            <person name="Whittaker M."/>
            <person name="Farag I.F."/>
            <person name="Doudna J."/>
            <person name="Cate J.H.D."/>
            <person name="Banfield J.F."/>
        </authorList>
    </citation>
    <scope>NUCLEOTIDE SEQUENCE</scope>
    <source>
        <strain evidence="11">NC_groundwater_1520_Pr4_B-0.1um_53_5</strain>
    </source>
</reference>
<dbReference type="InterPro" id="IPR042109">
    <property type="entry name" value="Adenylosuccinate_synth_dom1"/>
</dbReference>
<feature type="binding site" description="in other chain" evidence="8">
    <location>
        <begin position="35"/>
        <end position="38"/>
    </location>
    <ligand>
        <name>IMP</name>
        <dbReference type="ChEBI" id="CHEBI:58053"/>
        <note>ligand shared between dimeric partners</note>
    </ligand>
</feature>
<comment type="caution">
    <text evidence="11">The sequence shown here is derived from an EMBL/GenBank/DDBJ whole genome shotgun (WGS) entry which is preliminary data.</text>
</comment>
<feature type="binding site" evidence="8">
    <location>
        <position position="37"/>
    </location>
    <ligand>
        <name>Mg(2+)</name>
        <dbReference type="ChEBI" id="CHEBI:18420"/>
    </ligand>
</feature>
<comment type="similarity">
    <text evidence="8 10">Belongs to the adenylosuccinate synthetase family.</text>
</comment>
<comment type="subcellular location">
    <subcellularLocation>
        <location evidence="8">Cytoplasm</location>
    </subcellularLocation>
</comment>
<feature type="binding site" description="in other chain" evidence="8">
    <location>
        <begin position="10"/>
        <end position="13"/>
    </location>
    <ligand>
        <name>IMP</name>
        <dbReference type="ChEBI" id="CHEBI:58053"/>
        <note>ligand shared between dimeric partners</note>
    </ligand>
</feature>
<dbReference type="GO" id="GO:0000287">
    <property type="term" value="F:magnesium ion binding"/>
    <property type="evidence" value="ECO:0007669"/>
    <property type="project" value="UniProtKB-UniRule"/>
</dbReference>
<comment type="catalytic activity">
    <reaction evidence="8 10">
        <text>IMP + L-aspartate + GTP = N(6)-(1,2-dicarboxyethyl)-AMP + GDP + phosphate + 2 H(+)</text>
        <dbReference type="Rhea" id="RHEA:15753"/>
        <dbReference type="ChEBI" id="CHEBI:15378"/>
        <dbReference type="ChEBI" id="CHEBI:29991"/>
        <dbReference type="ChEBI" id="CHEBI:37565"/>
        <dbReference type="ChEBI" id="CHEBI:43474"/>
        <dbReference type="ChEBI" id="CHEBI:57567"/>
        <dbReference type="ChEBI" id="CHEBI:58053"/>
        <dbReference type="ChEBI" id="CHEBI:58189"/>
        <dbReference type="EC" id="6.3.4.4"/>
    </reaction>
</comment>
<dbReference type="GO" id="GO:0004019">
    <property type="term" value="F:adenylosuccinate synthase activity"/>
    <property type="evidence" value="ECO:0007669"/>
    <property type="project" value="UniProtKB-UniRule"/>
</dbReference>
<feature type="binding site" evidence="8">
    <location>
        <begin position="9"/>
        <end position="15"/>
    </location>
    <ligand>
        <name>GTP</name>
        <dbReference type="ChEBI" id="CHEBI:37565"/>
    </ligand>
</feature>
<feature type="binding site" evidence="8">
    <location>
        <begin position="37"/>
        <end position="39"/>
    </location>
    <ligand>
        <name>GTP</name>
        <dbReference type="ChEBI" id="CHEBI:37565"/>
    </ligand>
</feature>
<keyword evidence="8" id="KW-0963">Cytoplasm</keyword>
<dbReference type="Gene3D" id="3.40.440.10">
    <property type="entry name" value="Adenylosuccinate Synthetase, subunit A, domain 1"/>
    <property type="match status" value="1"/>
</dbReference>
<evidence type="ECO:0000256" key="5">
    <source>
        <dbReference type="ARBA" id="ARBA00022755"/>
    </source>
</evidence>
<dbReference type="CDD" id="cd03108">
    <property type="entry name" value="AdSS"/>
    <property type="match status" value="1"/>
</dbReference>
<evidence type="ECO:0000256" key="3">
    <source>
        <dbReference type="ARBA" id="ARBA00022723"/>
    </source>
</evidence>
<dbReference type="NCBIfam" id="TIGR00184">
    <property type="entry name" value="purA"/>
    <property type="match status" value="1"/>
</dbReference>
<feature type="binding site" evidence="8">
    <location>
        <begin position="328"/>
        <end position="330"/>
    </location>
    <ligand>
        <name>GTP</name>
        <dbReference type="ChEBI" id="CHEBI:37565"/>
    </ligand>
</feature>
<evidence type="ECO:0000256" key="10">
    <source>
        <dbReference type="RuleBase" id="RU000520"/>
    </source>
</evidence>
<evidence type="ECO:0000256" key="8">
    <source>
        <dbReference type="HAMAP-Rule" id="MF_00011"/>
    </source>
</evidence>
<evidence type="ECO:0000256" key="9">
    <source>
        <dbReference type="PROSITE-ProRule" id="PRU10134"/>
    </source>
</evidence>
<feature type="binding site" evidence="8">
    <location>
        <begin position="296"/>
        <end position="302"/>
    </location>
    <ligand>
        <name>substrate</name>
    </ligand>
</feature>
<comment type="cofactor">
    <cofactor evidence="8">
        <name>Mg(2+)</name>
        <dbReference type="ChEBI" id="CHEBI:18420"/>
    </cofactor>
    <text evidence="8">Binds 1 Mg(2+) ion per subunit.</text>
</comment>